<dbReference type="EMBL" id="JAZHXJ010000181">
    <property type="protein sequence ID" value="KAL1870251.1"/>
    <property type="molecule type" value="Genomic_DNA"/>
</dbReference>
<organism evidence="1 2">
    <name type="scientific">Phialemonium thermophilum</name>
    <dbReference type="NCBI Taxonomy" id="223376"/>
    <lineage>
        <taxon>Eukaryota</taxon>
        <taxon>Fungi</taxon>
        <taxon>Dikarya</taxon>
        <taxon>Ascomycota</taxon>
        <taxon>Pezizomycotina</taxon>
        <taxon>Sordariomycetes</taxon>
        <taxon>Sordariomycetidae</taxon>
        <taxon>Cephalothecales</taxon>
        <taxon>Cephalothecaceae</taxon>
        <taxon>Phialemonium</taxon>
    </lineage>
</organism>
<evidence type="ECO:0000313" key="1">
    <source>
        <dbReference type="EMBL" id="KAL1870251.1"/>
    </source>
</evidence>
<proteinExistence type="predicted"/>
<gene>
    <name evidence="1" type="ORF">VTK73DRAFT_2800</name>
</gene>
<reference evidence="1 2" key="1">
    <citation type="journal article" date="2024" name="Commun. Biol.">
        <title>Comparative genomic analysis of thermophilic fungi reveals convergent evolutionary adaptations and gene losses.</title>
        <authorList>
            <person name="Steindorff A.S."/>
            <person name="Aguilar-Pontes M.V."/>
            <person name="Robinson A.J."/>
            <person name="Andreopoulos B."/>
            <person name="LaButti K."/>
            <person name="Kuo A."/>
            <person name="Mondo S."/>
            <person name="Riley R."/>
            <person name="Otillar R."/>
            <person name="Haridas S."/>
            <person name="Lipzen A."/>
            <person name="Grimwood J."/>
            <person name="Schmutz J."/>
            <person name="Clum A."/>
            <person name="Reid I.D."/>
            <person name="Moisan M.C."/>
            <person name="Butler G."/>
            <person name="Nguyen T.T.M."/>
            <person name="Dewar K."/>
            <person name="Conant G."/>
            <person name="Drula E."/>
            <person name="Henrissat B."/>
            <person name="Hansel C."/>
            <person name="Singer S."/>
            <person name="Hutchinson M.I."/>
            <person name="de Vries R.P."/>
            <person name="Natvig D.O."/>
            <person name="Powell A.J."/>
            <person name="Tsang A."/>
            <person name="Grigoriev I.V."/>
        </authorList>
    </citation>
    <scope>NUCLEOTIDE SEQUENCE [LARGE SCALE GENOMIC DNA]</scope>
    <source>
        <strain evidence="1 2">ATCC 24622</strain>
    </source>
</reference>
<comment type="caution">
    <text evidence="1">The sequence shown here is derived from an EMBL/GenBank/DDBJ whole genome shotgun (WGS) entry which is preliminary data.</text>
</comment>
<name>A0ABR3X3D3_9PEZI</name>
<keyword evidence="2" id="KW-1185">Reference proteome</keyword>
<sequence length="90" mass="10502">MLPLSARKRRKLCCKGLTDSSRLFLKPTFFFFFLTFRRPNSPRRIFVDQYSTSERRAGSPPPFRVTKMVTLTTIHSLFAPDLMRSCVVLL</sequence>
<evidence type="ECO:0000313" key="2">
    <source>
        <dbReference type="Proteomes" id="UP001586593"/>
    </source>
</evidence>
<dbReference type="Proteomes" id="UP001586593">
    <property type="component" value="Unassembled WGS sequence"/>
</dbReference>
<protein>
    <submittedName>
        <fullName evidence="1">Uncharacterized protein</fullName>
    </submittedName>
</protein>
<accession>A0ABR3X3D3</accession>